<evidence type="ECO:0000256" key="9">
    <source>
        <dbReference type="PIRSR" id="PIRSR602401-1"/>
    </source>
</evidence>
<dbReference type="AlphaFoldDB" id="A0A369IYN6"/>
<keyword evidence="7 9" id="KW-0408">Iron</keyword>
<organism evidence="12 13">
    <name type="scientific">Hypsizygus marmoreus</name>
    <name type="common">White beech mushroom</name>
    <name type="synonym">Agaricus marmoreus</name>
    <dbReference type="NCBI Taxonomy" id="39966"/>
    <lineage>
        <taxon>Eukaryota</taxon>
        <taxon>Fungi</taxon>
        <taxon>Dikarya</taxon>
        <taxon>Basidiomycota</taxon>
        <taxon>Agaricomycotina</taxon>
        <taxon>Agaricomycetes</taxon>
        <taxon>Agaricomycetidae</taxon>
        <taxon>Agaricales</taxon>
        <taxon>Tricholomatineae</taxon>
        <taxon>Lyophyllaceae</taxon>
        <taxon>Hypsizygus</taxon>
    </lineage>
</organism>
<dbReference type="Proteomes" id="UP000076154">
    <property type="component" value="Unassembled WGS sequence"/>
</dbReference>
<accession>A0A369IYN6</accession>
<comment type="similarity">
    <text evidence="3 10">Belongs to the cytochrome P450 family.</text>
</comment>
<keyword evidence="8 10" id="KW-0503">Monooxygenase</keyword>
<keyword evidence="6 10" id="KW-0560">Oxidoreductase</keyword>
<dbReference type="PANTHER" id="PTHR46300">
    <property type="entry name" value="P450, PUTATIVE (EUROFUNG)-RELATED-RELATED"/>
    <property type="match status" value="1"/>
</dbReference>
<dbReference type="InterPro" id="IPR002401">
    <property type="entry name" value="Cyt_P450_E_grp-I"/>
</dbReference>
<name>A0A369IYN6_HYPMA</name>
<dbReference type="SUPFAM" id="SSF48264">
    <property type="entry name" value="Cytochrome P450"/>
    <property type="match status" value="1"/>
</dbReference>
<evidence type="ECO:0000256" key="5">
    <source>
        <dbReference type="ARBA" id="ARBA00022723"/>
    </source>
</evidence>
<reference evidence="12" key="1">
    <citation type="submission" date="2018-04" db="EMBL/GenBank/DDBJ databases">
        <title>Whole genome sequencing of Hypsizygus marmoreus.</title>
        <authorList>
            <person name="Choi I.-G."/>
            <person name="Min B."/>
            <person name="Kim J.-G."/>
            <person name="Kim S."/>
            <person name="Oh Y.-L."/>
            <person name="Kong W.-S."/>
            <person name="Park H."/>
            <person name="Jeong J."/>
            <person name="Song E.-S."/>
        </authorList>
    </citation>
    <scope>NUCLEOTIDE SEQUENCE [LARGE SCALE GENOMIC DNA]</scope>
    <source>
        <strain evidence="12">51987-8</strain>
    </source>
</reference>
<evidence type="ECO:0000313" key="13">
    <source>
        <dbReference type="Proteomes" id="UP000076154"/>
    </source>
</evidence>
<keyword evidence="13" id="KW-1185">Reference proteome</keyword>
<comment type="caution">
    <text evidence="12">The sequence shown here is derived from an EMBL/GenBank/DDBJ whole genome shotgun (WGS) entry which is preliminary data.</text>
</comment>
<feature type="binding site" description="axial binding residue" evidence="9">
    <location>
        <position position="447"/>
    </location>
    <ligand>
        <name>heme</name>
        <dbReference type="ChEBI" id="CHEBI:30413"/>
    </ligand>
    <ligandPart>
        <name>Fe</name>
        <dbReference type="ChEBI" id="CHEBI:18248"/>
    </ligandPart>
</feature>
<proteinExistence type="inferred from homology"/>
<dbReference type="CDD" id="cd11065">
    <property type="entry name" value="CYP64-like"/>
    <property type="match status" value="1"/>
</dbReference>
<evidence type="ECO:0000256" key="8">
    <source>
        <dbReference type="ARBA" id="ARBA00023033"/>
    </source>
</evidence>
<dbReference type="GO" id="GO:0004497">
    <property type="term" value="F:monooxygenase activity"/>
    <property type="evidence" value="ECO:0007669"/>
    <property type="project" value="UniProtKB-KW"/>
</dbReference>
<evidence type="ECO:0000256" key="3">
    <source>
        <dbReference type="ARBA" id="ARBA00010617"/>
    </source>
</evidence>
<feature type="transmembrane region" description="Helical" evidence="11">
    <location>
        <begin position="12"/>
        <end position="32"/>
    </location>
</feature>
<dbReference type="PRINTS" id="PR00463">
    <property type="entry name" value="EP450I"/>
</dbReference>
<dbReference type="PRINTS" id="PR00385">
    <property type="entry name" value="P450"/>
</dbReference>
<dbReference type="STRING" id="39966.A0A369IYN6"/>
<gene>
    <name evidence="12" type="ORF">Hypma_016271</name>
</gene>
<comment type="pathway">
    <text evidence="2">Secondary metabolite biosynthesis.</text>
</comment>
<comment type="cofactor">
    <cofactor evidence="1 9">
        <name>heme</name>
        <dbReference type="ChEBI" id="CHEBI:30413"/>
    </cofactor>
</comment>
<dbReference type="GO" id="GO:0020037">
    <property type="term" value="F:heme binding"/>
    <property type="evidence" value="ECO:0007669"/>
    <property type="project" value="InterPro"/>
</dbReference>
<dbReference type="PANTHER" id="PTHR46300:SF5">
    <property type="entry name" value="CYTOCHROME P450"/>
    <property type="match status" value="1"/>
</dbReference>
<evidence type="ECO:0000256" key="10">
    <source>
        <dbReference type="RuleBase" id="RU000461"/>
    </source>
</evidence>
<protein>
    <recommendedName>
        <fullName evidence="14">O-methylsterigmatocystin oxidoreductase</fullName>
    </recommendedName>
</protein>
<evidence type="ECO:0000313" key="12">
    <source>
        <dbReference type="EMBL" id="RDB14869.1"/>
    </source>
</evidence>
<dbReference type="EMBL" id="LUEZ02000096">
    <property type="protein sequence ID" value="RDB14869.1"/>
    <property type="molecule type" value="Genomic_DNA"/>
</dbReference>
<dbReference type="Pfam" id="PF00067">
    <property type="entry name" value="p450"/>
    <property type="match status" value="1"/>
</dbReference>
<evidence type="ECO:0000256" key="6">
    <source>
        <dbReference type="ARBA" id="ARBA00023002"/>
    </source>
</evidence>
<evidence type="ECO:0000256" key="4">
    <source>
        <dbReference type="ARBA" id="ARBA00022617"/>
    </source>
</evidence>
<dbReference type="PROSITE" id="PS00086">
    <property type="entry name" value="CYTOCHROME_P450"/>
    <property type="match status" value="1"/>
</dbReference>
<dbReference type="OrthoDB" id="2789670at2759"/>
<keyword evidence="11" id="KW-1133">Transmembrane helix</keyword>
<keyword evidence="4 9" id="KW-0349">Heme</keyword>
<evidence type="ECO:0000256" key="1">
    <source>
        <dbReference type="ARBA" id="ARBA00001971"/>
    </source>
</evidence>
<evidence type="ECO:0008006" key="14">
    <source>
        <dbReference type="Google" id="ProtNLM"/>
    </source>
</evidence>
<evidence type="ECO:0000256" key="11">
    <source>
        <dbReference type="SAM" id="Phobius"/>
    </source>
</evidence>
<keyword evidence="5 9" id="KW-0479">Metal-binding</keyword>
<dbReference type="InterPro" id="IPR036396">
    <property type="entry name" value="Cyt_P450_sf"/>
</dbReference>
<keyword evidence="11" id="KW-0472">Membrane</keyword>
<dbReference type="GO" id="GO:0016705">
    <property type="term" value="F:oxidoreductase activity, acting on paired donors, with incorporation or reduction of molecular oxygen"/>
    <property type="evidence" value="ECO:0007669"/>
    <property type="project" value="InterPro"/>
</dbReference>
<evidence type="ECO:0000256" key="2">
    <source>
        <dbReference type="ARBA" id="ARBA00005179"/>
    </source>
</evidence>
<dbReference type="InterPro" id="IPR050364">
    <property type="entry name" value="Cytochrome_P450_fung"/>
</dbReference>
<dbReference type="InterPro" id="IPR017972">
    <property type="entry name" value="Cyt_P450_CS"/>
</dbReference>
<sequence>MASDIGMPFSLLSLSAWASACGLLVFCFTSLLRLRRRKLTLPPGPPAHFILGHLLTFPTTHQETVFHEWGKIYGDVIYLHVLGQSFIILNSVEAASDLLDKRSHNYSGRPYFPVFELMGWKSSLTLLPYGKQFHMHRKMFHQYLNKGQCNSYEPFQAHEARKLVRNLASNPSRFEEFTARYATAIIIRLAYGHEIVAEDDWHFRIACAASLAVFETGPPGSTLVDMFPFLQHAPSWFPGTYYSNVARNKRATVRTLHEVPISKVQEEMSSGTAQPSFVVSQLEAMNQEGEASPLTMSDIQGAAAIMHAAGTDTTWSTLSIFLLAMVLYPECQMKAQEELDAVIGSGRLPDFKDRESLPYLECLLQETLRWHQAAPLGLPHYSLEDDIYNGMFIPKGSIVLANARAMTLDERVYRDPLRFNPARFLPKPAGDGEPYPTAVFGWGRRICPGRHLADASVWIAIATILATLRILKATDEYGKEITPEVSFASVLVSHPDPYKCNFLPRNSTVMSLVEELDSV</sequence>
<dbReference type="GO" id="GO:0005506">
    <property type="term" value="F:iron ion binding"/>
    <property type="evidence" value="ECO:0007669"/>
    <property type="project" value="InterPro"/>
</dbReference>
<keyword evidence="11" id="KW-0812">Transmembrane</keyword>
<evidence type="ECO:0000256" key="7">
    <source>
        <dbReference type="ARBA" id="ARBA00023004"/>
    </source>
</evidence>
<dbReference type="InterPro" id="IPR001128">
    <property type="entry name" value="Cyt_P450"/>
</dbReference>
<dbReference type="InParanoid" id="A0A369IYN6"/>
<dbReference type="Gene3D" id="1.10.630.10">
    <property type="entry name" value="Cytochrome P450"/>
    <property type="match status" value="1"/>
</dbReference>